<protein>
    <submittedName>
        <fullName evidence="11">Semaphorin-5A</fullName>
    </submittedName>
</protein>
<dbReference type="SMART" id="SM00209">
    <property type="entry name" value="TSP1"/>
    <property type="match status" value="5"/>
</dbReference>
<feature type="domain" description="Sema" evidence="10">
    <location>
        <begin position="28"/>
        <end position="508"/>
    </location>
</feature>
<keyword evidence="2 8" id="KW-0812">Transmembrane</keyword>
<dbReference type="InterPro" id="IPR001627">
    <property type="entry name" value="Semap_dom"/>
</dbReference>
<keyword evidence="12" id="KW-1185">Reference proteome</keyword>
<dbReference type="Proteomes" id="UP000230066">
    <property type="component" value="Unassembled WGS sequence"/>
</dbReference>
<dbReference type="InterPro" id="IPR000884">
    <property type="entry name" value="TSP1_rpt"/>
</dbReference>
<dbReference type="Gene3D" id="2.130.10.10">
    <property type="entry name" value="YVTN repeat-like/Quinoprotein amine dehydrogenase"/>
    <property type="match status" value="1"/>
</dbReference>
<dbReference type="GO" id="GO:0030215">
    <property type="term" value="F:semaphorin receptor binding"/>
    <property type="evidence" value="ECO:0007669"/>
    <property type="project" value="InterPro"/>
</dbReference>
<evidence type="ECO:0000256" key="2">
    <source>
        <dbReference type="ARBA" id="ARBA00022692"/>
    </source>
</evidence>
<dbReference type="PANTHER" id="PTHR11036:SF127">
    <property type="entry name" value="SEMAPHORIN-1A"/>
    <property type="match status" value="1"/>
</dbReference>
<dbReference type="InterPro" id="IPR027231">
    <property type="entry name" value="Semaphorin"/>
</dbReference>
<keyword evidence="4" id="KW-0524">Neurogenesis</keyword>
<dbReference type="SUPFAM" id="SSF82895">
    <property type="entry name" value="TSP-1 type 1 repeat"/>
    <property type="match status" value="2"/>
</dbReference>
<comment type="caution">
    <text evidence="6">Lacks conserved residue(s) required for the propagation of feature annotation.</text>
</comment>
<dbReference type="Pfam" id="PF23260">
    <property type="entry name" value="TSP1_2"/>
    <property type="match status" value="1"/>
</dbReference>
<dbReference type="GO" id="GO:0005886">
    <property type="term" value="C:plasma membrane"/>
    <property type="evidence" value="ECO:0007669"/>
    <property type="project" value="TreeGrafter"/>
</dbReference>
<dbReference type="Pfam" id="PF00090">
    <property type="entry name" value="TSP_1"/>
    <property type="match status" value="1"/>
</dbReference>
<feature type="signal peptide" evidence="9">
    <location>
        <begin position="1"/>
        <end position="22"/>
    </location>
</feature>
<keyword evidence="9" id="KW-0732">Signal</keyword>
<evidence type="ECO:0000313" key="11">
    <source>
        <dbReference type="EMBL" id="THD25862.1"/>
    </source>
</evidence>
<feature type="chain" id="PRO_5020036229" evidence="9">
    <location>
        <begin position="23"/>
        <end position="1362"/>
    </location>
</feature>
<keyword evidence="8" id="KW-0472">Membrane</keyword>
<sequence length="1362" mass="154284">MILQTRLLCTLSLFYLLEMISTRETPVYRTVHLGDLYDNPFWEPVNKRWSAPTSGLITRVAVHLGSNSVFVALNNSVIRLSASKLEKLDEVSWSLPREHSETCEKKPVNGLVDCNSYAVSLLLPVEGIFSMLTLNVFRTGLFTCISNGRTCECSLRQVADLRAPPKVHWKGSRYCPIDPLSTVAVTYASNRNLYVAGKFDEDHMIIPTIVRISERPPEGNPSSTMHFARFPSRNKWIFQDERTEFIHSFEFHDAVYFLFREPAEELIDGCKKLAIISRVGRLCLVDDSSQSGRLQTFVKATIVCPGPDETSSESLLVHTLMQSVHLDKSSKTLFAVFTTSSAMPASSVLCEYRLTEVEKAFEGPFHLFRSEHTKYDNPIRCLNSDGTKNLDTDLPLNSRLMHNVIHPRTGQSILMKEGVLWRHVSVDWVPQTPKSDNNLIVFTMDSEEVLTKWHLFKSEACVIEQIHMHRVPELGRMRDKTIHMQLIRNQSKPILYIATTATVYRLPVARCSRLGHNERVCDLLHDPYCAWNRHTHQCQELLDTQEPGKQLIRYEMCPVELQEQPDVVVDGQWGAWGPWSPCQMSANRSLHARWLVASTSRRVLKNWEATEPLIVNSCHCRYRYCSSPYRFGIGSKACPGEEAIQITNCSIDGTWTAWSSWSGCEPSCMTQRQRDKLPHFIHHELSSIGENSHPIRTRQRWCTNPSPLGEFGTKCPGAGKESDSCPKLNISCPVKPVSLSTWSTWSEWNLCSTACNGGVQLRWRKCGLIDNVKQFQPIALKTSMINDLLNQDNSDECLGEAYESRACNTHNCPITKVTSSWTEWYIIDGDHQKGTQERRYRVECVATVPEVDKLQASIQLQNANCRVDTTGNVVCQDINPKQPTETRNTVRTNQTEHGWSPWTSCSRPCGGGVRNRWRLRGSLSDRSFVLDVQGSEKEEEVCNPHPCPGRWSCWTAWSKCTHPPCSIQRGEQRRFRTCLVSSSLHLADGQEPTVDQCDGGEEYSVHSRPCETTFEDLQCQPHKFDLRKRTIPDEMEAHVDPNLKTSTPWAEWSECLPVEGLAYEVRIRAREQCDGCELVQAKRCDTHETVSVDEILKQAPLLRGTKQAGQDIEEFSQFGWGHAVAAGVCGAFLGIIVVLIPYWMYVKRKRAQKPDRQKQRFTGSRKTNKHKPQLERYTPYIWFADTSRSEKVAVKQMLLQRKRPNSPAVDMSLPTVRTRAGSMKITENLGDSPSTIQTKSSLARADPYRNASLTRIQALHNDHRNVMKNRNASPLSVNEPTTQCEPMLTEKTGTNPGFVDSSPARHHYGHVVNASPTSSYDSKKDTVDTMNKYASPSNTRVPPMRSSSPGNNEIIYASAQDS</sequence>
<evidence type="ECO:0000256" key="5">
    <source>
        <dbReference type="ARBA" id="ARBA00022989"/>
    </source>
</evidence>
<gene>
    <name evidence="11" type="ORF">D915_003362</name>
</gene>
<dbReference type="GO" id="GO:0045499">
    <property type="term" value="F:chemorepellent activity"/>
    <property type="evidence" value="ECO:0007669"/>
    <property type="project" value="TreeGrafter"/>
</dbReference>
<keyword evidence="3" id="KW-0677">Repeat</keyword>
<accession>A0A4E0S0U3</accession>
<comment type="subcellular location">
    <subcellularLocation>
        <location evidence="1">Membrane</location>
        <topology evidence="1">Single-pass membrane protein</topology>
    </subcellularLocation>
</comment>
<dbReference type="PANTHER" id="PTHR11036">
    <property type="entry name" value="SEMAPHORIN"/>
    <property type="match status" value="1"/>
</dbReference>
<evidence type="ECO:0000256" key="1">
    <source>
        <dbReference type="ARBA" id="ARBA00004167"/>
    </source>
</evidence>
<dbReference type="PROSITE" id="PS51004">
    <property type="entry name" value="SEMA"/>
    <property type="match status" value="1"/>
</dbReference>
<dbReference type="InterPro" id="IPR057563">
    <property type="entry name" value="Sema5A/B-like_TSP-1"/>
</dbReference>
<evidence type="ECO:0000256" key="3">
    <source>
        <dbReference type="ARBA" id="ARBA00022737"/>
    </source>
</evidence>
<dbReference type="Gene3D" id="3.30.1680.10">
    <property type="entry name" value="ligand-binding face of the semaphorins, domain 2"/>
    <property type="match status" value="1"/>
</dbReference>
<evidence type="ECO:0000256" key="8">
    <source>
        <dbReference type="SAM" id="Phobius"/>
    </source>
</evidence>
<dbReference type="GO" id="GO:0071526">
    <property type="term" value="P:semaphorin-plexin signaling pathway"/>
    <property type="evidence" value="ECO:0007669"/>
    <property type="project" value="TreeGrafter"/>
</dbReference>
<dbReference type="InterPro" id="IPR036383">
    <property type="entry name" value="TSP1_rpt_sf"/>
</dbReference>
<feature type="compositionally biased region" description="Polar residues" evidence="7">
    <location>
        <begin position="1328"/>
        <end position="1351"/>
    </location>
</feature>
<proteinExistence type="predicted"/>
<dbReference type="InterPro" id="IPR015943">
    <property type="entry name" value="WD40/YVTN_repeat-like_dom_sf"/>
</dbReference>
<evidence type="ECO:0000313" key="12">
    <source>
        <dbReference type="Proteomes" id="UP000230066"/>
    </source>
</evidence>
<feature type="transmembrane region" description="Helical" evidence="8">
    <location>
        <begin position="1120"/>
        <end position="1146"/>
    </location>
</feature>
<evidence type="ECO:0000256" key="7">
    <source>
        <dbReference type="SAM" id="MobiDB-lite"/>
    </source>
</evidence>
<dbReference type="PROSITE" id="PS50092">
    <property type="entry name" value="TSP1"/>
    <property type="match status" value="4"/>
</dbReference>
<evidence type="ECO:0000256" key="6">
    <source>
        <dbReference type="PROSITE-ProRule" id="PRU00352"/>
    </source>
</evidence>
<dbReference type="Pfam" id="PF01403">
    <property type="entry name" value="Sema"/>
    <property type="match status" value="1"/>
</dbReference>
<comment type="caution">
    <text evidence="11">The sequence shown here is derived from an EMBL/GenBank/DDBJ whole genome shotgun (WGS) entry which is preliminary data.</text>
</comment>
<reference evidence="11" key="1">
    <citation type="submission" date="2019-03" db="EMBL/GenBank/DDBJ databases">
        <title>Improved annotation for the trematode Fasciola hepatica.</title>
        <authorList>
            <person name="Choi Y.-J."/>
            <person name="Martin J."/>
            <person name="Mitreva M."/>
        </authorList>
    </citation>
    <scope>NUCLEOTIDE SEQUENCE [LARGE SCALE GENOMIC DNA]</scope>
</reference>
<dbReference type="EMBL" id="JXXN02000960">
    <property type="protein sequence ID" value="THD25862.1"/>
    <property type="molecule type" value="Genomic_DNA"/>
</dbReference>
<dbReference type="InterPro" id="IPR036352">
    <property type="entry name" value="Semap_dom_sf"/>
</dbReference>
<dbReference type="SMART" id="SM00630">
    <property type="entry name" value="Sema"/>
    <property type="match status" value="1"/>
</dbReference>
<evidence type="ECO:0000256" key="9">
    <source>
        <dbReference type="SAM" id="SignalP"/>
    </source>
</evidence>
<dbReference type="GO" id="GO:0007411">
    <property type="term" value="P:axon guidance"/>
    <property type="evidence" value="ECO:0007669"/>
    <property type="project" value="TreeGrafter"/>
</dbReference>
<evidence type="ECO:0000256" key="4">
    <source>
        <dbReference type="ARBA" id="ARBA00022902"/>
    </source>
</evidence>
<evidence type="ECO:0000259" key="10">
    <source>
        <dbReference type="PROSITE" id="PS51004"/>
    </source>
</evidence>
<dbReference type="SUPFAM" id="SSF101912">
    <property type="entry name" value="Sema domain"/>
    <property type="match status" value="1"/>
</dbReference>
<name>A0A4E0S0U3_FASHE</name>
<feature type="region of interest" description="Disordered" evidence="7">
    <location>
        <begin position="1293"/>
        <end position="1362"/>
    </location>
</feature>
<organism evidence="11 12">
    <name type="scientific">Fasciola hepatica</name>
    <name type="common">Liver fluke</name>
    <dbReference type="NCBI Taxonomy" id="6192"/>
    <lineage>
        <taxon>Eukaryota</taxon>
        <taxon>Metazoa</taxon>
        <taxon>Spiralia</taxon>
        <taxon>Lophotrochozoa</taxon>
        <taxon>Platyhelminthes</taxon>
        <taxon>Trematoda</taxon>
        <taxon>Digenea</taxon>
        <taxon>Plagiorchiida</taxon>
        <taxon>Echinostomata</taxon>
        <taxon>Echinostomatoidea</taxon>
        <taxon>Fasciolidae</taxon>
        <taxon>Fasciola</taxon>
    </lineage>
</organism>
<dbReference type="GO" id="GO:0030335">
    <property type="term" value="P:positive regulation of cell migration"/>
    <property type="evidence" value="ECO:0007669"/>
    <property type="project" value="TreeGrafter"/>
</dbReference>
<dbReference type="Gene3D" id="2.20.100.10">
    <property type="entry name" value="Thrombospondin type-1 (TSP1) repeat"/>
    <property type="match status" value="4"/>
</dbReference>
<keyword evidence="5 8" id="KW-1133">Transmembrane helix</keyword>